<organism evidence="3 4">
    <name type="scientific">Leifsonia aquatica</name>
    <name type="common">Corynebacterium aquaticum</name>
    <dbReference type="NCBI Taxonomy" id="144185"/>
    <lineage>
        <taxon>Bacteria</taxon>
        <taxon>Bacillati</taxon>
        <taxon>Actinomycetota</taxon>
        <taxon>Actinomycetes</taxon>
        <taxon>Micrococcales</taxon>
        <taxon>Microbacteriaceae</taxon>
        <taxon>Leifsonia</taxon>
    </lineage>
</organism>
<dbReference type="RefSeq" id="WP_021762822.1">
    <property type="nucleotide sequence ID" value="NZ_JACHVP010000005.1"/>
</dbReference>
<dbReference type="EMBL" id="JACHVP010000005">
    <property type="protein sequence ID" value="MBB2969200.1"/>
    <property type="molecule type" value="Genomic_DNA"/>
</dbReference>
<comment type="caution">
    <text evidence="3">The sequence shown here is derived from an EMBL/GenBank/DDBJ whole genome shotgun (WGS) entry which is preliminary data.</text>
</comment>
<proteinExistence type="predicted"/>
<gene>
    <name evidence="3" type="ORF">FHX33_003982</name>
</gene>
<feature type="signal peptide" evidence="2">
    <location>
        <begin position="1"/>
        <end position="31"/>
    </location>
</feature>
<feature type="chain" id="PRO_5030573956" description="IPT/TIG domain-containing protein" evidence="2">
    <location>
        <begin position="32"/>
        <end position="269"/>
    </location>
</feature>
<protein>
    <recommendedName>
        <fullName evidence="5">IPT/TIG domain-containing protein</fullName>
    </recommendedName>
</protein>
<evidence type="ECO:0000313" key="4">
    <source>
        <dbReference type="Proteomes" id="UP000538196"/>
    </source>
</evidence>
<keyword evidence="2" id="KW-0732">Signal</keyword>
<accession>A0A7W4YLM5</accession>
<reference evidence="3 4" key="1">
    <citation type="submission" date="2020-08" db="EMBL/GenBank/DDBJ databases">
        <title>Sequencing the genomes of 1000 actinobacteria strains.</title>
        <authorList>
            <person name="Klenk H.-P."/>
        </authorList>
    </citation>
    <scope>NUCLEOTIDE SEQUENCE [LARGE SCALE GENOMIC DNA]</scope>
    <source>
        <strain evidence="3 4">DSM 20146</strain>
    </source>
</reference>
<evidence type="ECO:0008006" key="5">
    <source>
        <dbReference type="Google" id="ProtNLM"/>
    </source>
</evidence>
<evidence type="ECO:0000256" key="2">
    <source>
        <dbReference type="SAM" id="SignalP"/>
    </source>
</evidence>
<evidence type="ECO:0000256" key="1">
    <source>
        <dbReference type="SAM" id="MobiDB-lite"/>
    </source>
</evidence>
<dbReference type="AlphaFoldDB" id="A0A7W4YLM5"/>
<sequence length="269" mass="26568">MNHRFAARIGIVAVAVGAVLGGLSLAAPANAAGAAITVDDAVYRAGSWGSGITVSGTGFAASADVTIEVTYNGTTPLGSTTTTTTAAGDFPSVTFSPATPPFAAGPADHYFVTATDTDGTASAPVELDVRWPAAILPNLLELTTDQFVDPSSGFAFTLSGFDPGERITGTAVYASTPVPGIADQTADSDGNLTTGYYYLAQGQAVAGPITFTFTGATSNLVLTATVSVTGPTVASAGGGTSPRFAVGDGVDPAAGQTNAPTTHLPVVSG</sequence>
<evidence type="ECO:0000313" key="3">
    <source>
        <dbReference type="EMBL" id="MBB2969200.1"/>
    </source>
</evidence>
<feature type="region of interest" description="Disordered" evidence="1">
    <location>
        <begin position="249"/>
        <end position="269"/>
    </location>
</feature>
<name>A0A7W4YLM5_LEIAQ</name>
<keyword evidence="4" id="KW-1185">Reference proteome</keyword>
<dbReference type="Proteomes" id="UP000538196">
    <property type="component" value="Unassembled WGS sequence"/>
</dbReference>